<dbReference type="Proteomes" id="UP000241444">
    <property type="component" value="Unassembled WGS sequence"/>
</dbReference>
<dbReference type="RefSeq" id="WP_106709344.1">
    <property type="nucleotide sequence ID" value="NZ_PGGO01000001.1"/>
</dbReference>
<reference evidence="2" key="1">
    <citation type="submission" date="2017-11" db="EMBL/GenBank/DDBJ databases">
        <authorList>
            <person name="Kuznetsova I."/>
            <person name="Sazanova A."/>
            <person name="Chirak E."/>
            <person name="Safronova V."/>
            <person name="Willems A."/>
        </authorList>
    </citation>
    <scope>NUCLEOTIDE SEQUENCE [LARGE SCALE GENOMIC DNA]</scope>
    <source>
        <strain evidence="2">STM 196</strain>
    </source>
</reference>
<dbReference type="Gene3D" id="3.90.550.10">
    <property type="entry name" value="Spore Coat Polysaccharide Biosynthesis Protein SpsA, Chain A"/>
    <property type="match status" value="1"/>
</dbReference>
<sequence>MASNAKRRLRIGVGIPSTGRADILAATVPLIDKQTRLPEKIAICTLKPSDVPENVGDGMTVPVTTLISTSGLAKQRNEILKELGDMDVLVFLDDDFLMAPNYIAEVERLFLEQTDIVVATGDVLVDGIGTPGIQVAEGSVILKAFLQKPEEGPEILEEVYNGYGCNMSLRMDILRNEDIRFDENLPLYCWLEDVDLSRLLAKHGRIVKSNKQRGIHLGVKSGRTSGIKLGYSQIANPHYLARKGTMLTSKALAMATKNILANAVGSLSPESWIDRKGRLKGNGLALLDLVRGRISPGGILTVEKTD</sequence>
<dbReference type="InterPro" id="IPR029044">
    <property type="entry name" value="Nucleotide-diphossugar_trans"/>
</dbReference>
<dbReference type="EMBL" id="PGGO01000001">
    <property type="protein sequence ID" value="PSH70927.1"/>
    <property type="molecule type" value="Genomic_DNA"/>
</dbReference>
<organism evidence="1 2">
    <name type="scientific">Phyllobacterium brassicacearum</name>
    <dbReference type="NCBI Taxonomy" id="314235"/>
    <lineage>
        <taxon>Bacteria</taxon>
        <taxon>Pseudomonadati</taxon>
        <taxon>Pseudomonadota</taxon>
        <taxon>Alphaproteobacteria</taxon>
        <taxon>Hyphomicrobiales</taxon>
        <taxon>Phyllobacteriaceae</taxon>
        <taxon>Phyllobacterium</taxon>
    </lineage>
</organism>
<keyword evidence="2" id="KW-1185">Reference proteome</keyword>
<protein>
    <submittedName>
        <fullName evidence="1">Glycosyltransferase</fullName>
    </submittedName>
</protein>
<proteinExistence type="predicted"/>
<accession>A0A2P7BWU2</accession>
<evidence type="ECO:0000313" key="2">
    <source>
        <dbReference type="Proteomes" id="UP000241444"/>
    </source>
</evidence>
<dbReference type="CDD" id="cd00761">
    <property type="entry name" value="Glyco_tranf_GTA_type"/>
    <property type="match status" value="1"/>
</dbReference>
<comment type="caution">
    <text evidence="1">The sequence shown here is derived from an EMBL/GenBank/DDBJ whole genome shotgun (WGS) entry which is preliminary data.</text>
</comment>
<gene>
    <name evidence="1" type="ORF">CU102_02465</name>
</gene>
<dbReference type="AlphaFoldDB" id="A0A2P7BWU2"/>
<keyword evidence="1" id="KW-0808">Transferase</keyword>
<dbReference type="SUPFAM" id="SSF53448">
    <property type="entry name" value="Nucleotide-diphospho-sugar transferases"/>
    <property type="match status" value="1"/>
</dbReference>
<name>A0A2P7BWU2_9HYPH</name>
<dbReference type="OrthoDB" id="8404680at2"/>
<evidence type="ECO:0000313" key="1">
    <source>
        <dbReference type="EMBL" id="PSH70927.1"/>
    </source>
</evidence>
<dbReference type="GO" id="GO:0016740">
    <property type="term" value="F:transferase activity"/>
    <property type="evidence" value="ECO:0007669"/>
    <property type="project" value="UniProtKB-KW"/>
</dbReference>